<dbReference type="SUPFAM" id="SSF50156">
    <property type="entry name" value="PDZ domain-like"/>
    <property type="match status" value="2"/>
</dbReference>
<dbReference type="InterPro" id="IPR041489">
    <property type="entry name" value="PDZ_6"/>
</dbReference>
<dbReference type="GO" id="GO:0008237">
    <property type="term" value="F:metallopeptidase activity"/>
    <property type="evidence" value="ECO:0007669"/>
    <property type="project" value="UniProtKB-KW"/>
</dbReference>
<dbReference type="EC" id="3.4.24.-" evidence="11"/>
<dbReference type="NCBIfam" id="TIGR00054">
    <property type="entry name" value="RIP metalloprotease RseP"/>
    <property type="match status" value="1"/>
</dbReference>
<feature type="domain" description="PDZ" evidence="12">
    <location>
        <begin position="193"/>
        <end position="255"/>
    </location>
</feature>
<keyword evidence="6 11" id="KW-0378">Hydrolase</keyword>
<comment type="caution">
    <text evidence="13">The sequence shown here is derived from an EMBL/GenBank/DDBJ whole genome shotgun (WGS) entry which is preliminary data.</text>
</comment>
<dbReference type="PANTHER" id="PTHR42837:SF2">
    <property type="entry name" value="MEMBRANE METALLOPROTEASE ARASP2, CHLOROPLASTIC-RELATED"/>
    <property type="match status" value="1"/>
</dbReference>
<evidence type="ECO:0000256" key="7">
    <source>
        <dbReference type="ARBA" id="ARBA00022833"/>
    </source>
</evidence>
<feature type="transmembrane region" description="Helical" evidence="11">
    <location>
        <begin position="6"/>
        <end position="28"/>
    </location>
</feature>
<proteinExistence type="inferred from homology"/>
<dbReference type="PROSITE" id="PS50106">
    <property type="entry name" value="PDZ"/>
    <property type="match status" value="2"/>
</dbReference>
<evidence type="ECO:0000313" key="14">
    <source>
        <dbReference type="Proteomes" id="UP001621714"/>
    </source>
</evidence>
<dbReference type="CDD" id="cd23081">
    <property type="entry name" value="cpPDZ_EcRseP-like"/>
    <property type="match status" value="1"/>
</dbReference>
<evidence type="ECO:0000256" key="9">
    <source>
        <dbReference type="ARBA" id="ARBA00023049"/>
    </source>
</evidence>
<evidence type="ECO:0000256" key="10">
    <source>
        <dbReference type="ARBA" id="ARBA00023136"/>
    </source>
</evidence>
<dbReference type="InterPro" id="IPR001478">
    <property type="entry name" value="PDZ"/>
</dbReference>
<keyword evidence="11" id="KW-0479">Metal-binding</keyword>
<evidence type="ECO:0000256" key="6">
    <source>
        <dbReference type="ARBA" id="ARBA00022801"/>
    </source>
</evidence>
<dbReference type="SMART" id="SM00228">
    <property type="entry name" value="PDZ"/>
    <property type="match status" value="2"/>
</dbReference>
<accession>A0ABW8PWG5</accession>
<dbReference type="Gene3D" id="2.30.42.10">
    <property type="match status" value="2"/>
</dbReference>
<organism evidence="13 14">
    <name type="scientific">Marinospirillum alkalitolerans</name>
    <dbReference type="NCBI Taxonomy" id="3123374"/>
    <lineage>
        <taxon>Bacteria</taxon>
        <taxon>Pseudomonadati</taxon>
        <taxon>Pseudomonadota</taxon>
        <taxon>Gammaproteobacteria</taxon>
        <taxon>Oceanospirillales</taxon>
        <taxon>Oceanospirillaceae</taxon>
        <taxon>Marinospirillum</taxon>
    </lineage>
</organism>
<evidence type="ECO:0000256" key="2">
    <source>
        <dbReference type="ARBA" id="ARBA00004141"/>
    </source>
</evidence>
<protein>
    <recommendedName>
        <fullName evidence="11">Zinc metalloprotease</fullName>
        <ecNumber evidence="11">3.4.24.-</ecNumber>
    </recommendedName>
</protein>
<feature type="transmembrane region" description="Helical" evidence="11">
    <location>
        <begin position="382"/>
        <end position="411"/>
    </location>
</feature>
<feature type="transmembrane region" description="Helical" evidence="11">
    <location>
        <begin position="97"/>
        <end position="118"/>
    </location>
</feature>
<evidence type="ECO:0000256" key="5">
    <source>
        <dbReference type="ARBA" id="ARBA00022692"/>
    </source>
</evidence>
<keyword evidence="14" id="KW-1185">Reference proteome</keyword>
<keyword evidence="5 11" id="KW-0812">Transmembrane</keyword>
<sequence>MEFIQTLAALAVTLGVLITFHEYGHYWVARRCGVKVLRFSVGFGRPLLRWHNKEGTEFVLAAIPLGGYVKMLDEREGDVPPELAEQSFNRKTVGQRFAIVAAGPLANFLLAIFAYWLVFVIGTQVVAPIIGQVEENSPAAVAGLQAGDELLSIDGRATPGWQAVGLALLSRMGESRHLAIEVRDEFGQQRQLTLELDRFLAGQTDPDPFTSLGIRPWRPEVQPILATIQSGGAAAQAGLRPGDRILQVNQQPISSWAELVDWLQGHPETALTLKLERDGFEQERRIIPAARTLETGQQVGFIGAGVEMPSWPEERLREQRFGPFEASWRAVQKTGEMSQLTLVSIGKMISGLISPTNLSGPITIARVANDSVKSGWESFITFLAYVSISLAILNLLPIPVLDGGHLLFYAIEAVRGKPVSEQAQAVATRFGLAILGSLMLMAFYFDLLRLG</sequence>
<dbReference type="PANTHER" id="PTHR42837">
    <property type="entry name" value="REGULATOR OF SIGMA-E PROTEASE RSEP"/>
    <property type="match status" value="1"/>
</dbReference>
<keyword evidence="7 11" id="KW-0862">Zinc</keyword>
<comment type="similarity">
    <text evidence="3 11">Belongs to the peptidase M50B family.</text>
</comment>
<evidence type="ECO:0000256" key="4">
    <source>
        <dbReference type="ARBA" id="ARBA00022670"/>
    </source>
</evidence>
<evidence type="ECO:0000259" key="12">
    <source>
        <dbReference type="PROSITE" id="PS50106"/>
    </source>
</evidence>
<keyword evidence="10 11" id="KW-0472">Membrane</keyword>
<evidence type="ECO:0000256" key="3">
    <source>
        <dbReference type="ARBA" id="ARBA00007931"/>
    </source>
</evidence>
<dbReference type="CDD" id="cd06163">
    <property type="entry name" value="S2P-M50_PDZ_RseP-like"/>
    <property type="match status" value="2"/>
</dbReference>
<evidence type="ECO:0000256" key="11">
    <source>
        <dbReference type="RuleBase" id="RU362031"/>
    </source>
</evidence>
<dbReference type="EMBL" id="JBANFI010000001">
    <property type="protein sequence ID" value="MFK7159702.1"/>
    <property type="molecule type" value="Genomic_DNA"/>
</dbReference>
<dbReference type="InterPro" id="IPR004387">
    <property type="entry name" value="Pept_M50_Zn"/>
</dbReference>
<evidence type="ECO:0000313" key="13">
    <source>
        <dbReference type="EMBL" id="MFK7159702.1"/>
    </source>
</evidence>
<evidence type="ECO:0000256" key="1">
    <source>
        <dbReference type="ARBA" id="ARBA00001947"/>
    </source>
</evidence>
<comment type="cofactor">
    <cofactor evidence="1 11">
        <name>Zn(2+)</name>
        <dbReference type="ChEBI" id="CHEBI:29105"/>
    </cofactor>
</comment>
<reference evidence="13 14" key="1">
    <citation type="submission" date="2024-02" db="EMBL/GenBank/DDBJ databases">
        <title>Marinospirillum sp. MEB 164 isolated from Lonar lake sediment.</title>
        <authorList>
            <person name="Joshi A."/>
            <person name="Thite S."/>
        </authorList>
    </citation>
    <scope>NUCLEOTIDE SEQUENCE [LARGE SCALE GENOMIC DNA]</scope>
    <source>
        <strain evidence="13 14">MEB164</strain>
    </source>
</reference>
<dbReference type="Pfam" id="PF17820">
    <property type="entry name" value="PDZ_6"/>
    <property type="match status" value="2"/>
</dbReference>
<dbReference type="RefSeq" id="WP_405336452.1">
    <property type="nucleotide sequence ID" value="NZ_JBANFI010000001.1"/>
</dbReference>
<feature type="domain" description="PDZ" evidence="12">
    <location>
        <begin position="121"/>
        <end position="156"/>
    </location>
</feature>
<keyword evidence="4" id="KW-0645">Protease</keyword>
<dbReference type="Pfam" id="PF02163">
    <property type="entry name" value="Peptidase_M50"/>
    <property type="match status" value="1"/>
</dbReference>
<gene>
    <name evidence="13" type="primary">rseP</name>
    <name evidence="13" type="ORF">V6U78_01445</name>
</gene>
<feature type="transmembrane region" description="Helical" evidence="11">
    <location>
        <begin position="423"/>
        <end position="445"/>
    </location>
</feature>
<keyword evidence="9 11" id="KW-0482">Metalloprotease</keyword>
<keyword evidence="8 11" id="KW-1133">Transmembrane helix</keyword>
<dbReference type="Proteomes" id="UP001621714">
    <property type="component" value="Unassembled WGS sequence"/>
</dbReference>
<evidence type="ECO:0000256" key="8">
    <source>
        <dbReference type="ARBA" id="ARBA00022989"/>
    </source>
</evidence>
<dbReference type="InterPro" id="IPR008915">
    <property type="entry name" value="Peptidase_M50"/>
</dbReference>
<dbReference type="InterPro" id="IPR036034">
    <property type="entry name" value="PDZ_sf"/>
</dbReference>
<comment type="subcellular location">
    <subcellularLocation>
        <location evidence="2">Membrane</location>
        <topology evidence="2">Multi-pass membrane protein</topology>
    </subcellularLocation>
</comment>
<name>A0ABW8PWG5_9GAMM</name>